<feature type="disulfide bond" evidence="9">
    <location>
        <begin position="216"/>
        <end position="231"/>
    </location>
</feature>
<dbReference type="InterPro" id="IPR023415">
    <property type="entry name" value="LDLR_class-A_CS"/>
</dbReference>
<dbReference type="SUPFAM" id="SSF57196">
    <property type="entry name" value="EGF/Laminin"/>
    <property type="match status" value="1"/>
</dbReference>
<dbReference type="FunFam" id="4.10.400.10:FF:000007">
    <property type="entry name" value="Low density lipoprotein receptor-related protein 1"/>
    <property type="match status" value="1"/>
</dbReference>
<dbReference type="GO" id="GO:0016324">
    <property type="term" value="C:apical plasma membrane"/>
    <property type="evidence" value="ECO:0007669"/>
    <property type="project" value="TreeGrafter"/>
</dbReference>
<evidence type="ECO:0000256" key="6">
    <source>
        <dbReference type="ARBA" id="ARBA00023157"/>
    </source>
</evidence>
<reference evidence="10 11" key="1">
    <citation type="journal article" date="2020" name="Nature">
        <title>Six reference-quality genomes reveal evolution of bat adaptations.</title>
        <authorList>
            <person name="Jebb D."/>
            <person name="Huang Z."/>
            <person name="Pippel M."/>
            <person name="Hughes G.M."/>
            <person name="Lavrichenko K."/>
            <person name="Devanna P."/>
            <person name="Winkler S."/>
            <person name="Jermiin L.S."/>
            <person name="Skirmuntt E.C."/>
            <person name="Katzourakis A."/>
            <person name="Burkitt-Gray L."/>
            <person name="Ray D.A."/>
            <person name="Sullivan K.A.M."/>
            <person name="Roscito J.G."/>
            <person name="Kirilenko B.M."/>
            <person name="Davalos L.M."/>
            <person name="Corthals A.P."/>
            <person name="Power M.L."/>
            <person name="Jones G."/>
            <person name="Ransome R.D."/>
            <person name="Dechmann D.K.N."/>
            <person name="Locatelli A.G."/>
            <person name="Puechmaille S.J."/>
            <person name="Fedrigo O."/>
            <person name="Jarvis E.D."/>
            <person name="Hiller M."/>
            <person name="Vernes S.C."/>
            <person name="Myers E.W."/>
            <person name="Teeling E.C."/>
        </authorList>
    </citation>
    <scope>NUCLEOTIDE SEQUENCE [LARGE SCALE GENOMIC DNA]</scope>
    <source>
        <strain evidence="10">MRouAeg1</strain>
        <tissue evidence="10">Muscle</tissue>
    </source>
</reference>
<dbReference type="SUPFAM" id="SSF57424">
    <property type="entry name" value="LDL receptor-like module"/>
    <property type="match status" value="4"/>
</dbReference>
<comment type="subcellular location">
    <subcellularLocation>
        <location evidence="1">Membrane</location>
        <topology evidence="1">Single-pass membrane protein</topology>
    </subcellularLocation>
</comment>
<dbReference type="InterPro" id="IPR051221">
    <property type="entry name" value="LDLR-related"/>
</dbReference>
<evidence type="ECO:0000256" key="5">
    <source>
        <dbReference type="ARBA" id="ARBA00023136"/>
    </source>
</evidence>
<evidence type="ECO:0000313" key="10">
    <source>
        <dbReference type="EMBL" id="KAF6495850.1"/>
    </source>
</evidence>
<organism evidence="10 11">
    <name type="scientific">Rousettus aegyptiacus</name>
    <name type="common">Egyptian fruit bat</name>
    <name type="synonym">Pteropus aegyptiacus</name>
    <dbReference type="NCBI Taxonomy" id="9407"/>
    <lineage>
        <taxon>Eukaryota</taxon>
        <taxon>Metazoa</taxon>
        <taxon>Chordata</taxon>
        <taxon>Craniata</taxon>
        <taxon>Vertebrata</taxon>
        <taxon>Euteleostomi</taxon>
        <taxon>Mammalia</taxon>
        <taxon>Eutheria</taxon>
        <taxon>Laurasiatheria</taxon>
        <taxon>Chiroptera</taxon>
        <taxon>Yinpterochiroptera</taxon>
        <taxon>Pteropodoidea</taxon>
        <taxon>Pteropodidae</taxon>
        <taxon>Rousettinae</taxon>
        <taxon>Rousettus</taxon>
    </lineage>
</organism>
<dbReference type="InterPro" id="IPR011042">
    <property type="entry name" value="6-blade_b-propeller_TolB-like"/>
</dbReference>
<keyword evidence="11" id="KW-1185">Reference proteome</keyword>
<dbReference type="CDD" id="cd00112">
    <property type="entry name" value="LDLa"/>
    <property type="match status" value="4"/>
</dbReference>
<dbReference type="EMBL" id="JACASE010000002">
    <property type="protein sequence ID" value="KAF6495850.1"/>
    <property type="molecule type" value="Genomic_DNA"/>
</dbReference>
<gene>
    <name evidence="10" type="ORF">HJG63_010185</name>
</gene>
<dbReference type="AlphaFoldDB" id="A0A7J8JHB0"/>
<evidence type="ECO:0000256" key="4">
    <source>
        <dbReference type="ARBA" id="ARBA00022989"/>
    </source>
</evidence>
<keyword evidence="7" id="KW-0675">Receptor</keyword>
<dbReference type="Pfam" id="PF00057">
    <property type="entry name" value="Ldl_recept_a"/>
    <property type="match status" value="4"/>
</dbReference>
<evidence type="ECO:0000256" key="3">
    <source>
        <dbReference type="ARBA" id="ARBA00022737"/>
    </source>
</evidence>
<keyword evidence="6 9" id="KW-1015">Disulfide bond</keyword>
<feature type="disulfide bond" evidence="9">
    <location>
        <begin position="176"/>
        <end position="191"/>
    </location>
</feature>
<evidence type="ECO:0000313" key="11">
    <source>
        <dbReference type="Proteomes" id="UP000593571"/>
    </source>
</evidence>
<dbReference type="PANTHER" id="PTHR22722">
    <property type="entry name" value="LOW-DENSITY LIPOPROTEIN RECEPTOR-RELATED PROTEIN 2-RELATED"/>
    <property type="match status" value="1"/>
</dbReference>
<feature type="disulfide bond" evidence="9">
    <location>
        <begin position="256"/>
        <end position="271"/>
    </location>
</feature>
<keyword evidence="3" id="KW-0677">Repeat</keyword>
<dbReference type="FunFam" id="4.10.400.10:FF:000061">
    <property type="entry name" value="Low-density lipoprotein receptor-related protein 1B"/>
    <property type="match status" value="1"/>
</dbReference>
<dbReference type="InterPro" id="IPR002172">
    <property type="entry name" value="LDrepeatLR_classA_rpt"/>
</dbReference>
<evidence type="ECO:0000256" key="2">
    <source>
        <dbReference type="ARBA" id="ARBA00022692"/>
    </source>
</evidence>
<comment type="caution">
    <text evidence="10">The sequence shown here is derived from an EMBL/GenBank/DDBJ whole genome shotgun (WGS) entry which is preliminary data.</text>
</comment>
<dbReference type="PRINTS" id="PR00261">
    <property type="entry name" value="LDLRECEPTOR"/>
</dbReference>
<dbReference type="GO" id="GO:0043235">
    <property type="term" value="C:receptor complex"/>
    <property type="evidence" value="ECO:0007669"/>
    <property type="project" value="TreeGrafter"/>
</dbReference>
<dbReference type="Gene3D" id="2.120.10.30">
    <property type="entry name" value="TolB, C-terminal domain"/>
    <property type="match status" value="1"/>
</dbReference>
<feature type="disulfide bond" evidence="9">
    <location>
        <begin position="157"/>
        <end position="169"/>
    </location>
</feature>
<evidence type="ECO:0000256" key="1">
    <source>
        <dbReference type="ARBA" id="ARBA00004167"/>
    </source>
</evidence>
<dbReference type="Proteomes" id="UP000593571">
    <property type="component" value="Unassembled WGS sequence"/>
</dbReference>
<dbReference type="GO" id="GO:0042562">
    <property type="term" value="F:hormone binding"/>
    <property type="evidence" value="ECO:0007669"/>
    <property type="project" value="TreeGrafter"/>
</dbReference>
<dbReference type="FunFam" id="4.10.400.10:FF:000101">
    <property type="entry name" value="Low-density lipoprotein receptor-related protein 1B"/>
    <property type="match status" value="1"/>
</dbReference>
<keyword evidence="8" id="KW-0325">Glycoprotein</keyword>
<protein>
    <submittedName>
        <fullName evidence="10">Uncharacterized protein</fullName>
    </submittedName>
</protein>
<dbReference type="PROSITE" id="PS01209">
    <property type="entry name" value="LDLRA_1"/>
    <property type="match status" value="1"/>
</dbReference>
<comment type="caution">
    <text evidence="9">Lacks conserved residue(s) required for the propagation of feature annotation.</text>
</comment>
<name>A0A7J8JHB0_ROUAE</name>
<dbReference type="PANTHER" id="PTHR22722:SF5">
    <property type="entry name" value="LOW-DENSITY LIPOPROTEIN RECEPTOR-RELATED PROTEIN 1B"/>
    <property type="match status" value="1"/>
</dbReference>
<sequence length="276" mass="30715">MDGSHRHKVPNQDIPGVIALTLFEDYIYWTDGKTKSLSRAHKTSGADKLSLINSWHAITDIQVYHSYRQPDVSKHICMINNGGCSHLCLLAPGKTHTCACPTNFYLAADNKTCLSNCTASQFRCKTDKCIPFWWKCDTVDDCGDGSDEPDDCPEFKCQPGRFQCGTGLCALPAFICDGENDCGDNSDELNCDTHVCLSGQFKCTKNQKCIPVNLRCNGQDDCGDEEDERDCPENSCSPDYFQCKTTKHCISKLWVCDEDPDCADASDEANCELYFL</sequence>
<feature type="disulfide bond" evidence="9">
    <location>
        <begin position="124"/>
        <end position="142"/>
    </location>
</feature>
<dbReference type="PROSITE" id="PS50068">
    <property type="entry name" value="LDLRA_2"/>
    <property type="match status" value="4"/>
</dbReference>
<keyword evidence="4" id="KW-1133">Transmembrane helix</keyword>
<dbReference type="SMART" id="SM00192">
    <property type="entry name" value="LDLa"/>
    <property type="match status" value="4"/>
</dbReference>
<dbReference type="GO" id="GO:0006898">
    <property type="term" value="P:receptor-mediated endocytosis"/>
    <property type="evidence" value="ECO:0007669"/>
    <property type="project" value="TreeGrafter"/>
</dbReference>
<keyword evidence="5" id="KW-0472">Membrane</keyword>
<accession>A0A7J8JHB0</accession>
<dbReference type="Gene3D" id="4.10.400.10">
    <property type="entry name" value="Low-density Lipoprotein Receptor"/>
    <property type="match status" value="4"/>
</dbReference>
<feature type="disulfide bond" evidence="9">
    <location>
        <begin position="117"/>
        <end position="129"/>
    </location>
</feature>
<proteinExistence type="predicted"/>
<keyword evidence="2" id="KW-0812">Transmembrane</keyword>
<dbReference type="Pfam" id="PF14670">
    <property type="entry name" value="FXa_inhibition"/>
    <property type="match status" value="1"/>
</dbReference>
<evidence type="ECO:0000256" key="9">
    <source>
        <dbReference type="PROSITE-ProRule" id="PRU00124"/>
    </source>
</evidence>
<evidence type="ECO:0000256" key="8">
    <source>
        <dbReference type="ARBA" id="ARBA00023180"/>
    </source>
</evidence>
<dbReference type="FunFam" id="4.10.400.10:FF:000131">
    <property type="entry name" value="Low-density lipoprotein receptor-related protein 1B"/>
    <property type="match status" value="1"/>
</dbReference>
<dbReference type="InterPro" id="IPR036055">
    <property type="entry name" value="LDL_receptor-like_sf"/>
</dbReference>
<feature type="disulfide bond" evidence="9">
    <location>
        <begin position="164"/>
        <end position="182"/>
    </location>
</feature>
<evidence type="ECO:0000256" key="7">
    <source>
        <dbReference type="ARBA" id="ARBA00023170"/>
    </source>
</evidence>